<dbReference type="Proteomes" id="UP001642409">
    <property type="component" value="Unassembled WGS sequence"/>
</dbReference>
<gene>
    <name evidence="1" type="ORF">HINF_LOCUS26165</name>
</gene>
<keyword evidence="2" id="KW-1185">Reference proteome</keyword>
<proteinExistence type="predicted"/>
<reference evidence="1 2" key="1">
    <citation type="submission" date="2024-07" db="EMBL/GenBank/DDBJ databases">
        <authorList>
            <person name="Akdeniz Z."/>
        </authorList>
    </citation>
    <scope>NUCLEOTIDE SEQUENCE [LARGE SCALE GENOMIC DNA]</scope>
</reference>
<dbReference type="GO" id="GO:0003743">
    <property type="term" value="F:translation initiation factor activity"/>
    <property type="evidence" value="ECO:0007669"/>
    <property type="project" value="UniProtKB-KW"/>
</dbReference>
<keyword evidence="1" id="KW-0648">Protein biosynthesis</keyword>
<dbReference type="InterPro" id="IPR007991">
    <property type="entry name" value="RNA_pol_I_trans_ini_fac_RRN3"/>
</dbReference>
<evidence type="ECO:0000313" key="1">
    <source>
        <dbReference type="EMBL" id="CAL6017808.1"/>
    </source>
</evidence>
<comment type="caution">
    <text evidence="1">The sequence shown here is derived from an EMBL/GenBank/DDBJ whole genome shotgun (WGS) entry which is preliminary data.</text>
</comment>
<protein>
    <submittedName>
        <fullName evidence="1">Putative_RNA polymerase I specific transcription initiation factor RRN3 family protein</fullName>
    </submittedName>
</protein>
<sequence>MELVNEILINPDRLLELNKNCIQNPQLCISWFKAIIQNFQIIADSYEVFLNFIQITNGVFRFRLSQPSAFDLIIKDYVQILVMYLSHNEQYKLYVIKQIISSACESGVHQDDVFLVLQRFCEIQPQIKQTIIQAVQLICDGFQSSLELAKLVFDKDFQKYASKFSRDLPPVIKRIVLFNQFFVQLNNLQGVTLNIVQQQINFGVHIDMMKLSLNSQPKQKQAEVENFNNTMNNSMLNSLRAFDEIFHKQIQIHQIDAEDQSGQQLIDNEIYTFLQNHPQILNYLDYCLLQIIDMVIDSSLSILQQQSEQFITNFVPLLFNRLLLVKTRLIQFIVFPLLEIPESQQSLIQILFTTAFANPQVSFDVAQQAANYLMSILARSTSIDPQVLTSIMLVLAQYIFEMDQQVNLKQTHNQASLRFLLAVKCFMYVFVFISNIINLQVLKPVLNHFCLLQNEPQIFFQFILDEFTETIIKNEIIDNQQLDKLIALKLKSEKTQQNVEYLVEFYPFEPIELDLAQRWIQNYRNLDDIDLIM</sequence>
<keyword evidence="1" id="KW-0396">Initiation factor</keyword>
<accession>A0ABP1IK60</accession>
<dbReference type="Pfam" id="PF05327">
    <property type="entry name" value="RRN3"/>
    <property type="match status" value="1"/>
</dbReference>
<evidence type="ECO:0000313" key="2">
    <source>
        <dbReference type="Proteomes" id="UP001642409"/>
    </source>
</evidence>
<dbReference type="EMBL" id="CAXDID020000079">
    <property type="protein sequence ID" value="CAL6017808.1"/>
    <property type="molecule type" value="Genomic_DNA"/>
</dbReference>
<organism evidence="1 2">
    <name type="scientific">Hexamita inflata</name>
    <dbReference type="NCBI Taxonomy" id="28002"/>
    <lineage>
        <taxon>Eukaryota</taxon>
        <taxon>Metamonada</taxon>
        <taxon>Diplomonadida</taxon>
        <taxon>Hexamitidae</taxon>
        <taxon>Hexamitinae</taxon>
        <taxon>Hexamita</taxon>
    </lineage>
</organism>
<name>A0ABP1IK60_9EUKA</name>